<proteinExistence type="predicted"/>
<sequence length="63" mass="7423">MIVRSPCIKICNMDYDTGLCEGCYRTLEEIGKWTMYTEDERKTIRLKIEERKISLGKPSFKNS</sequence>
<accession>A0A2M9YFZ4</accession>
<evidence type="ECO:0008006" key="3">
    <source>
        <dbReference type="Google" id="ProtNLM"/>
    </source>
</evidence>
<reference evidence="1 2" key="1">
    <citation type="submission" date="2017-07" db="EMBL/GenBank/DDBJ databases">
        <title>Leptospira spp. isolated from tropical soils.</title>
        <authorList>
            <person name="Thibeaux R."/>
            <person name="Iraola G."/>
            <person name="Ferres I."/>
            <person name="Bierque E."/>
            <person name="Girault D."/>
            <person name="Soupe-Gilbert M.-E."/>
            <person name="Picardeau M."/>
            <person name="Goarant C."/>
        </authorList>
    </citation>
    <scope>NUCLEOTIDE SEQUENCE [LARGE SCALE GENOMIC DNA]</scope>
    <source>
        <strain evidence="1 2">FH4-C-A2</strain>
    </source>
</reference>
<dbReference type="PANTHER" id="PTHR35175">
    <property type="entry name" value="DUF1289 DOMAIN-CONTAINING PROTEIN"/>
    <property type="match status" value="1"/>
</dbReference>
<dbReference type="Pfam" id="PF06945">
    <property type="entry name" value="DUF1289"/>
    <property type="match status" value="1"/>
</dbReference>
<dbReference type="EMBL" id="NPDR01000001">
    <property type="protein sequence ID" value="PJZ50445.1"/>
    <property type="molecule type" value="Genomic_DNA"/>
</dbReference>
<dbReference type="OrthoDB" id="9811423at2"/>
<comment type="caution">
    <text evidence="1">The sequence shown here is derived from an EMBL/GenBank/DDBJ whole genome shotgun (WGS) entry which is preliminary data.</text>
</comment>
<gene>
    <name evidence="1" type="ORF">CH362_01325</name>
</gene>
<keyword evidence="2" id="KW-1185">Reference proteome</keyword>
<evidence type="ECO:0000313" key="1">
    <source>
        <dbReference type="EMBL" id="PJZ50445.1"/>
    </source>
</evidence>
<name>A0A2M9YFZ4_9LEPT</name>
<organism evidence="1 2">
    <name type="scientific">Leptospira saintgironsiae</name>
    <dbReference type="NCBI Taxonomy" id="2023183"/>
    <lineage>
        <taxon>Bacteria</taxon>
        <taxon>Pseudomonadati</taxon>
        <taxon>Spirochaetota</taxon>
        <taxon>Spirochaetia</taxon>
        <taxon>Leptospirales</taxon>
        <taxon>Leptospiraceae</taxon>
        <taxon>Leptospira</taxon>
    </lineage>
</organism>
<dbReference type="InterPro" id="IPR010710">
    <property type="entry name" value="DUF1289"/>
</dbReference>
<protein>
    <recommendedName>
        <fullName evidence="3">DUF1289 domain-containing protein</fullName>
    </recommendedName>
</protein>
<dbReference type="AlphaFoldDB" id="A0A2M9YFZ4"/>
<evidence type="ECO:0000313" key="2">
    <source>
        <dbReference type="Proteomes" id="UP000231926"/>
    </source>
</evidence>
<dbReference type="PANTHER" id="PTHR35175:SF2">
    <property type="entry name" value="DUF1289 DOMAIN-CONTAINING PROTEIN"/>
    <property type="match status" value="1"/>
</dbReference>
<dbReference type="RefSeq" id="WP_100708556.1">
    <property type="nucleotide sequence ID" value="NZ_NPDR01000001.1"/>
</dbReference>
<dbReference type="Proteomes" id="UP000231926">
    <property type="component" value="Unassembled WGS sequence"/>
</dbReference>